<dbReference type="Proteomes" id="UP001293254">
    <property type="component" value="Unassembled WGS sequence"/>
</dbReference>
<sequence length="164" mass="18043">MVITASSAAEASLVVVGGVDSGKLSSSSLSEVEEEAMVVATGSFFLLGTQPLPFPSIMAKNQEKMEKWESFPTVNIPIDDWNKGLDTKLTLVGRLLSDKPYFEAFRVAIEQFMNPGKEMVRTSDMARHIGNNIEKYKESELDDNGGRFGALLRIRVSINTQNPL</sequence>
<evidence type="ECO:0000313" key="1">
    <source>
        <dbReference type="EMBL" id="KAK4423188.1"/>
    </source>
</evidence>
<dbReference type="AlphaFoldDB" id="A0AAE1Y3X1"/>
<reference evidence="1" key="1">
    <citation type="submission" date="2020-06" db="EMBL/GenBank/DDBJ databases">
        <authorList>
            <person name="Li T."/>
            <person name="Hu X."/>
            <person name="Zhang T."/>
            <person name="Song X."/>
            <person name="Zhang H."/>
            <person name="Dai N."/>
            <person name="Sheng W."/>
            <person name="Hou X."/>
            <person name="Wei L."/>
        </authorList>
    </citation>
    <scope>NUCLEOTIDE SEQUENCE</scope>
    <source>
        <strain evidence="1">3651</strain>
        <tissue evidence="1">Leaf</tissue>
    </source>
</reference>
<gene>
    <name evidence="1" type="ORF">Salat_1901600</name>
</gene>
<protein>
    <submittedName>
        <fullName evidence="1">Uncharacterized protein</fullName>
    </submittedName>
</protein>
<dbReference type="EMBL" id="JACGWO010000007">
    <property type="protein sequence ID" value="KAK4423188.1"/>
    <property type="molecule type" value="Genomic_DNA"/>
</dbReference>
<proteinExistence type="predicted"/>
<keyword evidence="2" id="KW-1185">Reference proteome</keyword>
<name>A0AAE1Y3X1_9LAMI</name>
<comment type="caution">
    <text evidence="1">The sequence shown here is derived from an EMBL/GenBank/DDBJ whole genome shotgun (WGS) entry which is preliminary data.</text>
</comment>
<organism evidence="1 2">
    <name type="scientific">Sesamum alatum</name>
    <dbReference type="NCBI Taxonomy" id="300844"/>
    <lineage>
        <taxon>Eukaryota</taxon>
        <taxon>Viridiplantae</taxon>
        <taxon>Streptophyta</taxon>
        <taxon>Embryophyta</taxon>
        <taxon>Tracheophyta</taxon>
        <taxon>Spermatophyta</taxon>
        <taxon>Magnoliopsida</taxon>
        <taxon>eudicotyledons</taxon>
        <taxon>Gunneridae</taxon>
        <taxon>Pentapetalae</taxon>
        <taxon>asterids</taxon>
        <taxon>lamiids</taxon>
        <taxon>Lamiales</taxon>
        <taxon>Pedaliaceae</taxon>
        <taxon>Sesamum</taxon>
    </lineage>
</organism>
<reference evidence="1" key="2">
    <citation type="journal article" date="2024" name="Plant">
        <title>Genomic evolution and insights into agronomic trait innovations of Sesamum species.</title>
        <authorList>
            <person name="Miao H."/>
            <person name="Wang L."/>
            <person name="Qu L."/>
            <person name="Liu H."/>
            <person name="Sun Y."/>
            <person name="Le M."/>
            <person name="Wang Q."/>
            <person name="Wei S."/>
            <person name="Zheng Y."/>
            <person name="Lin W."/>
            <person name="Duan Y."/>
            <person name="Cao H."/>
            <person name="Xiong S."/>
            <person name="Wang X."/>
            <person name="Wei L."/>
            <person name="Li C."/>
            <person name="Ma Q."/>
            <person name="Ju M."/>
            <person name="Zhao R."/>
            <person name="Li G."/>
            <person name="Mu C."/>
            <person name="Tian Q."/>
            <person name="Mei H."/>
            <person name="Zhang T."/>
            <person name="Gao T."/>
            <person name="Zhang H."/>
        </authorList>
    </citation>
    <scope>NUCLEOTIDE SEQUENCE</scope>
    <source>
        <strain evidence="1">3651</strain>
    </source>
</reference>
<evidence type="ECO:0000313" key="2">
    <source>
        <dbReference type="Proteomes" id="UP001293254"/>
    </source>
</evidence>
<accession>A0AAE1Y3X1</accession>